<protein>
    <submittedName>
        <fullName evidence="1">Uncharacterized protein</fullName>
    </submittedName>
</protein>
<evidence type="ECO:0000313" key="1">
    <source>
        <dbReference type="EMBL" id="PON63899.1"/>
    </source>
</evidence>
<keyword evidence="2" id="KW-1185">Reference proteome</keyword>
<accession>A0A2P5CS68</accession>
<dbReference type="InParanoid" id="A0A2P5CS68"/>
<sequence length="136" mass="15377">MKEFEPPTMIGSLSWPKMVSMASDDMSLKFGAVKSALGFSIPSKWWGTPRCSSLVILEKGRQVDGEPGLSCTCCAHYDYHLVFLTPRIKDQDTRVEAKVVKRDKVDMRSNVIKVVVSPSEYKKCWTRQPEGVFAMR</sequence>
<name>A0A2P5CS68_TREOI</name>
<evidence type="ECO:0000313" key="2">
    <source>
        <dbReference type="Proteomes" id="UP000237000"/>
    </source>
</evidence>
<proteinExistence type="predicted"/>
<reference evidence="2" key="1">
    <citation type="submission" date="2016-06" db="EMBL/GenBank/DDBJ databases">
        <title>Parallel loss of symbiosis genes in relatives of nitrogen-fixing non-legume Parasponia.</title>
        <authorList>
            <person name="Van Velzen R."/>
            <person name="Holmer R."/>
            <person name="Bu F."/>
            <person name="Rutten L."/>
            <person name="Van Zeijl A."/>
            <person name="Liu W."/>
            <person name="Santuari L."/>
            <person name="Cao Q."/>
            <person name="Sharma T."/>
            <person name="Shen D."/>
            <person name="Roswanjaya Y."/>
            <person name="Wardhani T."/>
            <person name="Kalhor M.S."/>
            <person name="Jansen J."/>
            <person name="Van den Hoogen J."/>
            <person name="Gungor B."/>
            <person name="Hartog M."/>
            <person name="Hontelez J."/>
            <person name="Verver J."/>
            <person name="Yang W.-C."/>
            <person name="Schijlen E."/>
            <person name="Repin R."/>
            <person name="Schilthuizen M."/>
            <person name="Schranz E."/>
            <person name="Heidstra R."/>
            <person name="Miyata K."/>
            <person name="Fedorova E."/>
            <person name="Kohlen W."/>
            <person name="Bisseling T."/>
            <person name="Smit S."/>
            <person name="Geurts R."/>
        </authorList>
    </citation>
    <scope>NUCLEOTIDE SEQUENCE [LARGE SCALE GENOMIC DNA]</scope>
    <source>
        <strain evidence="2">cv. RG33-2</strain>
    </source>
</reference>
<comment type="caution">
    <text evidence="1">The sequence shown here is derived from an EMBL/GenBank/DDBJ whole genome shotgun (WGS) entry which is preliminary data.</text>
</comment>
<dbReference type="Proteomes" id="UP000237000">
    <property type="component" value="Unassembled WGS sequence"/>
</dbReference>
<organism evidence="1 2">
    <name type="scientific">Trema orientale</name>
    <name type="common">Charcoal tree</name>
    <name type="synonym">Celtis orientalis</name>
    <dbReference type="NCBI Taxonomy" id="63057"/>
    <lineage>
        <taxon>Eukaryota</taxon>
        <taxon>Viridiplantae</taxon>
        <taxon>Streptophyta</taxon>
        <taxon>Embryophyta</taxon>
        <taxon>Tracheophyta</taxon>
        <taxon>Spermatophyta</taxon>
        <taxon>Magnoliopsida</taxon>
        <taxon>eudicotyledons</taxon>
        <taxon>Gunneridae</taxon>
        <taxon>Pentapetalae</taxon>
        <taxon>rosids</taxon>
        <taxon>fabids</taxon>
        <taxon>Rosales</taxon>
        <taxon>Cannabaceae</taxon>
        <taxon>Trema</taxon>
    </lineage>
</organism>
<dbReference type="AlphaFoldDB" id="A0A2P5CS68"/>
<dbReference type="EMBL" id="JXTC01000332">
    <property type="protein sequence ID" value="PON63899.1"/>
    <property type="molecule type" value="Genomic_DNA"/>
</dbReference>
<gene>
    <name evidence="1" type="ORF">TorRG33x02_274540</name>
</gene>
<dbReference type="OrthoDB" id="10270632at2759"/>